<reference evidence="1 2" key="1">
    <citation type="submission" date="2019-09" db="EMBL/GenBank/DDBJ databases">
        <authorList>
            <person name="Ou C."/>
        </authorList>
    </citation>
    <scope>NUCLEOTIDE SEQUENCE [LARGE SCALE GENOMIC DNA]</scope>
    <source>
        <strain evidence="1">S2</strain>
        <tissue evidence="1">Leaf</tissue>
    </source>
</reference>
<dbReference type="EMBL" id="SMOL01000695">
    <property type="protein sequence ID" value="KAB2602713.1"/>
    <property type="molecule type" value="Genomic_DNA"/>
</dbReference>
<proteinExistence type="predicted"/>
<evidence type="ECO:0000313" key="2">
    <source>
        <dbReference type="Proteomes" id="UP000327157"/>
    </source>
</evidence>
<accession>A0A5N5FIJ1</accession>
<reference evidence="2" key="2">
    <citation type="submission" date="2019-10" db="EMBL/GenBank/DDBJ databases">
        <title>A de novo genome assembly of a pear dwarfing rootstock.</title>
        <authorList>
            <person name="Wang F."/>
            <person name="Wang J."/>
            <person name="Li S."/>
            <person name="Zhang Y."/>
            <person name="Fang M."/>
            <person name="Ma L."/>
            <person name="Zhao Y."/>
            <person name="Jiang S."/>
        </authorList>
    </citation>
    <scope>NUCLEOTIDE SEQUENCE [LARGE SCALE GENOMIC DNA]</scope>
</reference>
<reference evidence="1 2" key="3">
    <citation type="submission" date="2019-11" db="EMBL/GenBank/DDBJ databases">
        <title>A de novo genome assembly of a pear dwarfing rootstock.</title>
        <authorList>
            <person name="Wang F."/>
            <person name="Wang J."/>
            <person name="Li S."/>
            <person name="Zhang Y."/>
            <person name="Fang M."/>
            <person name="Ma L."/>
            <person name="Zhao Y."/>
            <person name="Jiang S."/>
        </authorList>
    </citation>
    <scope>NUCLEOTIDE SEQUENCE [LARGE SCALE GENOMIC DNA]</scope>
    <source>
        <strain evidence="1">S2</strain>
        <tissue evidence="1">Leaf</tissue>
    </source>
</reference>
<organism evidence="1 2">
    <name type="scientific">Pyrus ussuriensis x Pyrus communis</name>
    <dbReference type="NCBI Taxonomy" id="2448454"/>
    <lineage>
        <taxon>Eukaryota</taxon>
        <taxon>Viridiplantae</taxon>
        <taxon>Streptophyta</taxon>
        <taxon>Embryophyta</taxon>
        <taxon>Tracheophyta</taxon>
        <taxon>Spermatophyta</taxon>
        <taxon>Magnoliopsida</taxon>
        <taxon>eudicotyledons</taxon>
        <taxon>Gunneridae</taxon>
        <taxon>Pentapetalae</taxon>
        <taxon>rosids</taxon>
        <taxon>fabids</taxon>
        <taxon>Rosales</taxon>
        <taxon>Rosaceae</taxon>
        <taxon>Amygdaloideae</taxon>
        <taxon>Maleae</taxon>
        <taxon>Pyrus</taxon>
    </lineage>
</organism>
<comment type="caution">
    <text evidence="1">The sequence shown here is derived from an EMBL/GenBank/DDBJ whole genome shotgun (WGS) entry which is preliminary data.</text>
</comment>
<keyword evidence="2" id="KW-1185">Reference proteome</keyword>
<protein>
    <submittedName>
        <fullName evidence="1">E3 ubiquitin-protein ligase complex slx8-rfp subunit slx8</fullName>
    </submittedName>
</protein>
<evidence type="ECO:0000313" key="1">
    <source>
        <dbReference type="EMBL" id="KAB2602713.1"/>
    </source>
</evidence>
<name>A0A5N5FIJ1_9ROSA</name>
<dbReference type="AlphaFoldDB" id="A0A5N5FIJ1"/>
<gene>
    <name evidence="1" type="ORF">D8674_003718</name>
</gene>
<sequence>MPHLSLPTTHYFPSLLPPHRRFSWQTMPPWQLWQPLSASARELRGTGVVHIHLIERNRCVEAEMGGAPSPNQPLNLLSHVEIKLGVT</sequence>
<dbReference type="Proteomes" id="UP000327157">
    <property type="component" value="Chromosome 10"/>
</dbReference>